<keyword evidence="9 11" id="KW-0234">DNA repair</keyword>
<dbReference type="InterPro" id="IPR027520">
    <property type="entry name" value="Slx1"/>
</dbReference>
<dbReference type="PANTHER" id="PTHR20208:SF10">
    <property type="entry name" value="STRUCTURE-SPECIFIC ENDONUCLEASE SUBUNIT SLX1"/>
    <property type="match status" value="1"/>
</dbReference>
<comment type="subcellular location">
    <subcellularLocation>
        <location evidence="11">Nucleus</location>
    </subcellularLocation>
</comment>
<dbReference type="Gene3D" id="3.30.40.10">
    <property type="entry name" value="Zinc/RING finger domain, C3HC4 (zinc finger)"/>
    <property type="match status" value="1"/>
</dbReference>
<evidence type="ECO:0000256" key="3">
    <source>
        <dbReference type="ARBA" id="ARBA00022759"/>
    </source>
</evidence>
<protein>
    <recommendedName>
        <fullName evidence="11">Structure-specific endonuclease subunit SLX1 homolog</fullName>
        <ecNumber evidence="11">3.1.-.-</ecNumber>
    </recommendedName>
</protein>
<feature type="domain" description="GIY-YIG" evidence="12">
    <location>
        <begin position="9"/>
        <end position="92"/>
    </location>
</feature>
<dbReference type="GO" id="GO:0033557">
    <property type="term" value="C:Slx1-Slx4 complex"/>
    <property type="evidence" value="ECO:0007669"/>
    <property type="project" value="UniProtKB-UniRule"/>
</dbReference>
<dbReference type="AlphaFoldDB" id="C1C1X5"/>
<evidence type="ECO:0000256" key="5">
    <source>
        <dbReference type="ARBA" id="ARBA00022771"/>
    </source>
</evidence>
<evidence type="ECO:0000256" key="10">
    <source>
        <dbReference type="ARBA" id="ARBA00023242"/>
    </source>
</evidence>
<feature type="zinc finger region" description="SLX1-type" evidence="11">
    <location>
        <begin position="178"/>
        <end position="230"/>
    </location>
</feature>
<dbReference type="CDD" id="cd10455">
    <property type="entry name" value="GIY-YIG_SLX1"/>
    <property type="match status" value="1"/>
</dbReference>
<dbReference type="InterPro" id="IPR035901">
    <property type="entry name" value="GIY-YIG_endonuc_sf"/>
</dbReference>
<dbReference type="InterPro" id="IPR048749">
    <property type="entry name" value="SLX1_C"/>
</dbReference>
<accession>C1C1X5</accession>
<dbReference type="GO" id="GO:0008270">
    <property type="term" value="F:zinc ion binding"/>
    <property type="evidence" value="ECO:0007669"/>
    <property type="project" value="UniProtKB-KW"/>
</dbReference>
<evidence type="ECO:0000256" key="2">
    <source>
        <dbReference type="ARBA" id="ARBA00022723"/>
    </source>
</evidence>
<dbReference type="Pfam" id="PF21202">
    <property type="entry name" value="SLX1_C"/>
    <property type="match status" value="1"/>
</dbReference>
<dbReference type="PROSITE" id="PS50164">
    <property type="entry name" value="GIY_YIG"/>
    <property type="match status" value="1"/>
</dbReference>
<keyword evidence="1 11" id="KW-0540">Nuclease</keyword>
<dbReference type="FunFam" id="3.40.1440.10:FF:000008">
    <property type="entry name" value="Structure-specific endonuclease subunit SLX1 homolog"/>
    <property type="match status" value="1"/>
</dbReference>
<keyword evidence="6 11" id="KW-0378">Hydrolase</keyword>
<dbReference type="GO" id="GO:0000724">
    <property type="term" value="P:double-strand break repair via homologous recombination"/>
    <property type="evidence" value="ECO:0007669"/>
    <property type="project" value="TreeGrafter"/>
</dbReference>
<evidence type="ECO:0000259" key="12">
    <source>
        <dbReference type="PROSITE" id="PS50164"/>
    </source>
</evidence>
<dbReference type="Pfam" id="PF01541">
    <property type="entry name" value="GIY-YIG"/>
    <property type="match status" value="1"/>
</dbReference>
<keyword evidence="5 11" id="KW-0863">Zinc-finger</keyword>
<keyword evidence="3 11" id="KW-0255">Endonuclease</keyword>
<comment type="cofactor">
    <cofactor evidence="11">
        <name>a divalent metal cation</name>
        <dbReference type="ChEBI" id="CHEBI:60240"/>
    </cofactor>
</comment>
<reference evidence="13" key="1">
    <citation type="submission" date="2009-03" db="EMBL/GenBank/DDBJ databases">
        <title>Caligus clemensi ESTs and full-length cDNAs.</title>
        <authorList>
            <person name="Yasuike M."/>
            <person name="von Schalburg K."/>
            <person name="Cooper G."/>
            <person name="Leong J."/>
            <person name="Jones S.R.M."/>
            <person name="Koop B.F."/>
        </authorList>
    </citation>
    <scope>NUCLEOTIDE SEQUENCE</scope>
    <source>
        <tissue evidence="13">Whole</tissue>
    </source>
</reference>
<keyword evidence="2 11" id="KW-0479">Metal-binding</keyword>
<evidence type="ECO:0000256" key="7">
    <source>
        <dbReference type="ARBA" id="ARBA00022833"/>
    </source>
</evidence>
<organism evidence="13">
    <name type="scientific">Caligus clemensi</name>
    <name type="common">Sea louse</name>
    <dbReference type="NCBI Taxonomy" id="344056"/>
    <lineage>
        <taxon>Eukaryota</taxon>
        <taxon>Metazoa</taxon>
        <taxon>Ecdysozoa</taxon>
        <taxon>Arthropoda</taxon>
        <taxon>Crustacea</taxon>
        <taxon>Multicrustacea</taxon>
        <taxon>Hexanauplia</taxon>
        <taxon>Copepoda</taxon>
        <taxon>Siphonostomatoida</taxon>
        <taxon>Caligidae</taxon>
        <taxon>Caligus</taxon>
    </lineage>
</organism>
<evidence type="ECO:0000256" key="8">
    <source>
        <dbReference type="ARBA" id="ARBA00023172"/>
    </source>
</evidence>
<keyword evidence="7 11" id="KW-0862">Zinc</keyword>
<dbReference type="EMBL" id="BT080854">
    <property type="protein sequence ID" value="ACO15278.1"/>
    <property type="molecule type" value="mRNA"/>
</dbReference>
<dbReference type="GO" id="GO:0008821">
    <property type="term" value="F:crossover junction DNA endonuclease activity"/>
    <property type="evidence" value="ECO:0007669"/>
    <property type="project" value="TreeGrafter"/>
</dbReference>
<dbReference type="EC" id="3.1.-.-" evidence="11"/>
<evidence type="ECO:0000256" key="6">
    <source>
        <dbReference type="ARBA" id="ARBA00022801"/>
    </source>
</evidence>
<dbReference type="PANTHER" id="PTHR20208">
    <property type="entry name" value="STRUCTURE-SPECIFIC ENDONUCLEASE SUBUNIT SLX1"/>
    <property type="match status" value="1"/>
</dbReference>
<dbReference type="GO" id="GO:0017108">
    <property type="term" value="F:5'-flap endonuclease activity"/>
    <property type="evidence" value="ECO:0007669"/>
    <property type="project" value="InterPro"/>
</dbReference>
<keyword evidence="8 11" id="KW-0233">DNA recombination</keyword>
<dbReference type="InterPro" id="IPR000305">
    <property type="entry name" value="GIY-YIG_endonuc"/>
</dbReference>
<dbReference type="SUPFAM" id="SSF82771">
    <property type="entry name" value="GIY-YIG endonuclease"/>
    <property type="match status" value="1"/>
</dbReference>
<sequence>MSEADLVESFFGCYLLICENPKYKGRMYVGFTVDPVRRLKQHNAGAAFGGARRTSAKGPWSMVLLVQGFPNQISALRFEWAWQHPSRSRRLSSVIPSKAPREKSLNYHVRVVATMLLTPPWSRLPLTLRWLREDLSHTFPSNINPPIHMPIVYGPVISVKLSKNKSPLKKDEGGNLICSVCFSEIDSPDELVKCISPKCSAAAHITCLANHFLVNEPEKMIPVSGKCPVCDLDVLWGDIIRKKKGCYSELEEMSLHSSS</sequence>
<dbReference type="InterPro" id="IPR050381">
    <property type="entry name" value="SLX1_endonuclease"/>
</dbReference>
<evidence type="ECO:0000256" key="9">
    <source>
        <dbReference type="ARBA" id="ARBA00023204"/>
    </source>
</evidence>
<name>C1C1X5_CALCM</name>
<comment type="similarity">
    <text evidence="11">Belongs to the SLX1 family.</text>
</comment>
<gene>
    <name evidence="13" type="primary">SLX1</name>
</gene>
<comment type="subunit">
    <text evidence="11">Forms a heterodimer with a member of the SLX4 family.</text>
</comment>
<comment type="function">
    <text evidence="11">Catalytic subunit of a heterodimeric structure-specific endonuclease that resolves DNA secondary structures generated during DNA repair and recombination. Has endonuclease activity towards branched DNA substrates, introducing single-strand cuts in duplex DNA close to junctions with ss-DNA.</text>
</comment>
<proteinExistence type="evidence at transcript level"/>
<keyword evidence="10 11" id="KW-0539">Nucleus</keyword>
<evidence type="ECO:0000313" key="13">
    <source>
        <dbReference type="EMBL" id="ACO15278.1"/>
    </source>
</evidence>
<evidence type="ECO:0000256" key="1">
    <source>
        <dbReference type="ARBA" id="ARBA00022722"/>
    </source>
</evidence>
<dbReference type="HAMAP" id="MF_03100">
    <property type="entry name" value="Endonuc_su_Slx1"/>
    <property type="match status" value="1"/>
</dbReference>
<evidence type="ECO:0000256" key="11">
    <source>
        <dbReference type="HAMAP-Rule" id="MF_03100"/>
    </source>
</evidence>
<keyword evidence="4 11" id="KW-0227">DNA damage</keyword>
<evidence type="ECO:0000256" key="4">
    <source>
        <dbReference type="ARBA" id="ARBA00022763"/>
    </source>
</evidence>
<dbReference type="Gene3D" id="3.40.1440.10">
    <property type="entry name" value="GIY-YIG endonuclease"/>
    <property type="match status" value="1"/>
</dbReference>
<dbReference type="InterPro" id="IPR013083">
    <property type="entry name" value="Znf_RING/FYVE/PHD"/>
</dbReference>